<dbReference type="GO" id="GO:0005802">
    <property type="term" value="C:trans-Golgi network"/>
    <property type="evidence" value="ECO:0007669"/>
    <property type="project" value="TreeGrafter"/>
</dbReference>
<dbReference type="CTD" id="39810"/>
<protein>
    <submittedName>
        <fullName evidence="4">Coiled-coil domain-containing protein 186 isoform X1</fullName>
    </submittedName>
</protein>
<organism evidence="3 4">
    <name type="scientific">Spodoptera frugiperda</name>
    <name type="common">Fall armyworm</name>
    <dbReference type="NCBI Taxonomy" id="7108"/>
    <lineage>
        <taxon>Eukaryota</taxon>
        <taxon>Metazoa</taxon>
        <taxon>Ecdysozoa</taxon>
        <taxon>Arthropoda</taxon>
        <taxon>Hexapoda</taxon>
        <taxon>Insecta</taxon>
        <taxon>Pterygota</taxon>
        <taxon>Neoptera</taxon>
        <taxon>Endopterygota</taxon>
        <taxon>Lepidoptera</taxon>
        <taxon>Glossata</taxon>
        <taxon>Ditrysia</taxon>
        <taxon>Noctuoidea</taxon>
        <taxon>Noctuidae</taxon>
        <taxon>Amphipyrinae</taxon>
        <taxon>Spodoptera</taxon>
    </lineage>
</organism>
<gene>
    <name evidence="4" type="primary">LOC118278485</name>
</gene>
<feature type="compositionally biased region" description="Low complexity" evidence="2">
    <location>
        <begin position="794"/>
        <end position="803"/>
    </location>
</feature>
<evidence type="ECO:0000256" key="1">
    <source>
        <dbReference type="SAM" id="Coils"/>
    </source>
</evidence>
<evidence type="ECO:0000313" key="3">
    <source>
        <dbReference type="Proteomes" id="UP000829999"/>
    </source>
</evidence>
<proteinExistence type="predicted"/>
<feature type="coiled-coil region" evidence="1">
    <location>
        <begin position="683"/>
        <end position="781"/>
    </location>
</feature>
<accession>A0A9R0F1Q1</accession>
<evidence type="ECO:0000313" key="4">
    <source>
        <dbReference type="RefSeq" id="XP_050559414.1"/>
    </source>
</evidence>
<feature type="compositionally biased region" description="Low complexity" evidence="2">
    <location>
        <begin position="68"/>
        <end position="85"/>
    </location>
</feature>
<feature type="region of interest" description="Disordered" evidence="2">
    <location>
        <begin position="315"/>
        <end position="341"/>
    </location>
</feature>
<feature type="coiled-coil region" evidence="1">
    <location>
        <begin position="943"/>
        <end position="970"/>
    </location>
</feature>
<sequence>MSTESEENGVHIGSVDVSETVKENAILVGENICDSGIDTLDTSSAAFPASDSDISPIKNITSDDLGHGSSTGSLSNESSLSSPGSEDGGTDNLNFEFPQQTDADFAKELIINCIDNMAIGEKQEQCKEHLEINDLKQNECYDSSNKNLTTSTVSLNDNQCTDNVICKSPFSKSAENITNVTFDKQNETTSLNSSDKELNADKILSQFSSQKTKASAVQKIPETVTNVDPKYTRIPKELLSQDIGSIVKNVHGIFSSVSGSLKSAYTHRTAYAQKPTKPTKNLPNGKLMNDIFEDENTDTKTDIVEKPETIECKENIPYSNSNTDSVLKPMDSDSSDSTDTKKDVLRLQVESLERVLAEQRKENASLRERVKQQCDELQQKDMTFKELEVKLDMMGKRVDHAEREKDAAVMRYASVECAAIEAKRAAENAAKAEKAAQAEVELLNGKLKSAAAEKHRICQLYDDKCHELLTSERELAKVREDMRELDGRLKWTQSKLRVEMDAYKEALEKSEKLTQQVTELEAARETAAANATDSARAKQLESELKESQAALILCRHERDELDRKLTAMTQQLEACVKERDSATAALARTTAEVEELKESNLRLEEEAAELAALRAKAALADTLSAQLQRESERASQAEEALAVERGVAETCGRREAAALEHAATLTAAHVALSAAHSRRDAEARALTVDNASLREQVTSLEAECAKLQTALSEETDRRNKENRVLARKVAELTEEVSEANKKLEWEKGENNVLKKKHASAIKELNRELQRAVKRCEQLEAKLPQQLAPNTRTGSISSLSSGESAPHEDRLQNGHSEALPDIQVREPDRQTLIERIVSLQRAAARRAERCDFLEEHSKQLTAELRTKARLLRHLLCELPAGAVGSSRRDDNKAKRKLTKKEIARLGGGAMAAVWGGDPGGITAELSLEMNRRLQAVLEDTLLKNITLKENMDTLGAEISRLKEQLKSYENK</sequence>
<keyword evidence="3" id="KW-1185">Reference proteome</keyword>
<dbReference type="Proteomes" id="UP000829999">
    <property type="component" value="Chromosome 24"/>
</dbReference>
<evidence type="ECO:0000256" key="2">
    <source>
        <dbReference type="SAM" id="MobiDB-lite"/>
    </source>
</evidence>
<dbReference type="AlphaFoldDB" id="A0A9R0F1Q1"/>
<dbReference type="PANTHER" id="PTHR18911:SF5">
    <property type="entry name" value="COILED-COIL DOMAIN-CONTAINING PROTEIN 186"/>
    <property type="match status" value="1"/>
</dbReference>
<dbReference type="OrthoDB" id="5583482at2759"/>
<feature type="region of interest" description="Disordered" evidence="2">
    <location>
        <begin position="47"/>
        <end position="96"/>
    </location>
</feature>
<dbReference type="RefSeq" id="XP_050559414.1">
    <property type="nucleotide sequence ID" value="XM_050703457.1"/>
</dbReference>
<reference evidence="4" key="1">
    <citation type="submission" date="2025-08" db="UniProtKB">
        <authorList>
            <consortium name="RefSeq"/>
        </authorList>
    </citation>
    <scope>IDENTIFICATION</scope>
    <source>
        <tissue evidence="4">Whole larval tissue</tissue>
    </source>
</reference>
<dbReference type="InterPro" id="IPR038830">
    <property type="entry name" value="CCDC186"/>
</dbReference>
<dbReference type="GO" id="GO:0031267">
    <property type="term" value="F:small GTPase binding"/>
    <property type="evidence" value="ECO:0007669"/>
    <property type="project" value="TreeGrafter"/>
</dbReference>
<name>A0A9R0F1Q1_SPOFR</name>
<feature type="region of interest" description="Disordered" evidence="2">
    <location>
        <begin position="782"/>
        <end position="824"/>
    </location>
</feature>
<dbReference type="PANTHER" id="PTHR18911">
    <property type="entry name" value="CTCL TUMOR ANTIGEN HD-CL-01"/>
    <property type="match status" value="1"/>
</dbReference>
<dbReference type="GO" id="GO:0099518">
    <property type="term" value="P:vesicle cytoskeletal trafficking"/>
    <property type="evidence" value="ECO:0007669"/>
    <property type="project" value="TreeGrafter"/>
</dbReference>
<keyword evidence="1" id="KW-0175">Coiled coil</keyword>
<dbReference type="GeneID" id="118278485"/>
<feature type="coiled-coil region" evidence="1">
    <location>
        <begin position="342"/>
        <end position="640"/>
    </location>
</feature>